<reference evidence="2" key="1">
    <citation type="submission" date="2016-10" db="EMBL/GenBank/DDBJ databases">
        <authorList>
            <person name="Varghese N."/>
            <person name="Submissions S."/>
        </authorList>
    </citation>
    <scope>NUCLEOTIDE SEQUENCE [LARGE SCALE GENOMIC DNA]</scope>
    <source>
        <strain evidence="2">DSM 25575</strain>
    </source>
</reference>
<proteinExistence type="predicted"/>
<sequence length="112" mass="12983">MLKLFEFCGSQGDKGGRLKNGKWKSLLVCNLEERMEEGSLKIEELLVYPLTKRLFQFVSSLYSKLPTNNQQLATNNILTIIPAISLHNFHPPASLFHLLKNPYLCKKYQQWE</sequence>
<accession>A0A1I5C7C3</accession>
<gene>
    <name evidence="1" type="ORF">SAMN05421594_4350</name>
</gene>
<name>A0A1I5C7C3_CHROL</name>
<evidence type="ECO:0000313" key="1">
    <source>
        <dbReference type="EMBL" id="SFN82970.1"/>
    </source>
</evidence>
<dbReference type="Proteomes" id="UP000198769">
    <property type="component" value="Unassembled WGS sequence"/>
</dbReference>
<dbReference type="EMBL" id="FOVD01000009">
    <property type="protein sequence ID" value="SFN82970.1"/>
    <property type="molecule type" value="Genomic_DNA"/>
</dbReference>
<protein>
    <submittedName>
        <fullName evidence="1">Uncharacterized protein</fullName>
    </submittedName>
</protein>
<evidence type="ECO:0000313" key="2">
    <source>
        <dbReference type="Proteomes" id="UP000198769"/>
    </source>
</evidence>
<keyword evidence="2" id="KW-1185">Reference proteome</keyword>
<organism evidence="1 2">
    <name type="scientific">Chryseobacterium oleae</name>
    <dbReference type="NCBI Taxonomy" id="491207"/>
    <lineage>
        <taxon>Bacteria</taxon>
        <taxon>Pseudomonadati</taxon>
        <taxon>Bacteroidota</taxon>
        <taxon>Flavobacteriia</taxon>
        <taxon>Flavobacteriales</taxon>
        <taxon>Weeksellaceae</taxon>
        <taxon>Chryseobacterium group</taxon>
        <taxon>Chryseobacterium</taxon>
    </lineage>
</organism>
<dbReference type="AlphaFoldDB" id="A0A1I5C7C3"/>